<dbReference type="RefSeq" id="WP_256790442.1">
    <property type="nucleotide sequence ID" value="NZ_JAATER010000030.1"/>
</dbReference>
<comment type="caution">
    <text evidence="1">The sequence shown here is derived from an EMBL/GenBank/DDBJ whole genome shotgun (WGS) entry which is preliminary data.</text>
</comment>
<dbReference type="Proteomes" id="UP001142374">
    <property type="component" value="Unassembled WGS sequence"/>
</dbReference>
<organism evidence="1 2">
    <name type="scientific">Streptomyces telluris</name>
    <dbReference type="NCBI Taxonomy" id="2720021"/>
    <lineage>
        <taxon>Bacteria</taxon>
        <taxon>Bacillati</taxon>
        <taxon>Actinomycetota</taxon>
        <taxon>Actinomycetes</taxon>
        <taxon>Kitasatosporales</taxon>
        <taxon>Streptomycetaceae</taxon>
        <taxon>Streptomyces</taxon>
    </lineage>
</organism>
<reference evidence="1" key="1">
    <citation type="submission" date="2022-06" db="EMBL/GenBank/DDBJ databases">
        <title>WGS of actinobacteria.</title>
        <authorList>
            <person name="Thawai C."/>
        </authorList>
    </citation>
    <scope>NUCLEOTIDE SEQUENCE</scope>
    <source>
        <strain evidence="1">AA8</strain>
    </source>
</reference>
<evidence type="ECO:0000313" key="2">
    <source>
        <dbReference type="Proteomes" id="UP001142374"/>
    </source>
</evidence>
<protein>
    <submittedName>
        <fullName evidence="1">Uncharacterized protein</fullName>
    </submittedName>
</protein>
<name>A0A9X2RNH8_9ACTN</name>
<gene>
    <name evidence="1" type="ORF">NQU55_11640</name>
</gene>
<keyword evidence="2" id="KW-1185">Reference proteome</keyword>
<accession>A0A9X2RNH8</accession>
<sequence>MRNTGTEPVTRYLIRISVDRYPGEPERSNVHYRQHPLAWE</sequence>
<dbReference type="EMBL" id="JANIID010000008">
    <property type="protein sequence ID" value="MCQ8770431.1"/>
    <property type="molecule type" value="Genomic_DNA"/>
</dbReference>
<dbReference type="AlphaFoldDB" id="A0A9X2RNH8"/>
<evidence type="ECO:0000313" key="1">
    <source>
        <dbReference type="EMBL" id="MCQ8770431.1"/>
    </source>
</evidence>
<proteinExistence type="predicted"/>